<sequence length="386" mass="41502">MSGMPRTSSLLSRRSGLPLRERLRTLLHPFNLAGLFTWGAVALSMRWMHAASLPAAWTLLVVYLVALLATDLLREDYPRTANALLWLEAATALLLVWLDPSIGTAQVLLVVWTAQIAAAWAPRRALLAVLLADAVVYAILAAAGQRSPLLIVAMYAGFQAFAALCAFYAVAAERARDQLVRVNADLLATRALLADSARDAERLRVARELHDVAGHKLTALTLNLRALAADPAFVHRHELKIAQQMGTELLGDIRSVVQALRDASGLDLGTALRALAAPLPRPALQLAIADDVQIRDPAVAEAVLRLVQEALTNSARHADADTVRVALAREGRRLNVRVEDDGYVRGQIREGNGLSGMRERLAAAGGTLALSTTARGALRIDASLPL</sequence>
<dbReference type="Gene3D" id="3.30.565.10">
    <property type="entry name" value="Histidine kinase-like ATPase, C-terminal domain"/>
    <property type="match status" value="1"/>
</dbReference>
<keyword evidence="4" id="KW-0812">Transmembrane</keyword>
<organism evidence="6 7">
    <name type="scientific">Lysobacter yangpyeongensis</name>
    <dbReference type="NCBI Taxonomy" id="346182"/>
    <lineage>
        <taxon>Bacteria</taxon>
        <taxon>Pseudomonadati</taxon>
        <taxon>Pseudomonadota</taxon>
        <taxon>Gammaproteobacteria</taxon>
        <taxon>Lysobacterales</taxon>
        <taxon>Lysobacteraceae</taxon>
        <taxon>Lysobacter</taxon>
    </lineage>
</organism>
<dbReference type="PANTHER" id="PTHR24421">
    <property type="entry name" value="NITRATE/NITRITE SENSOR PROTEIN NARX-RELATED"/>
    <property type="match status" value="1"/>
</dbReference>
<dbReference type="InterPro" id="IPR050482">
    <property type="entry name" value="Sensor_HK_TwoCompSys"/>
</dbReference>
<keyword evidence="3" id="KW-0902">Two-component regulatory system</keyword>
<evidence type="ECO:0000259" key="5">
    <source>
        <dbReference type="Pfam" id="PF07730"/>
    </source>
</evidence>
<evidence type="ECO:0000256" key="2">
    <source>
        <dbReference type="ARBA" id="ARBA00022777"/>
    </source>
</evidence>
<dbReference type="CDD" id="cd16917">
    <property type="entry name" value="HATPase_UhpB-NarQ-NarX-like"/>
    <property type="match status" value="1"/>
</dbReference>
<accession>A0ABW0SR36</accession>
<proteinExistence type="predicted"/>
<comment type="caution">
    <text evidence="6">The sequence shown here is derived from an EMBL/GenBank/DDBJ whole genome shotgun (WGS) entry which is preliminary data.</text>
</comment>
<keyword evidence="2 6" id="KW-0418">Kinase</keyword>
<keyword evidence="1" id="KW-0808">Transferase</keyword>
<dbReference type="EMBL" id="JBHSNM010000006">
    <property type="protein sequence ID" value="MFC5571260.1"/>
    <property type="molecule type" value="Genomic_DNA"/>
</dbReference>
<evidence type="ECO:0000313" key="7">
    <source>
        <dbReference type="Proteomes" id="UP001596036"/>
    </source>
</evidence>
<keyword evidence="4" id="KW-0472">Membrane</keyword>
<dbReference type="InterPro" id="IPR036890">
    <property type="entry name" value="HATPase_C_sf"/>
</dbReference>
<feature type="transmembrane region" description="Helical" evidence="4">
    <location>
        <begin position="149"/>
        <end position="171"/>
    </location>
</feature>
<dbReference type="RefSeq" id="WP_386755852.1">
    <property type="nucleotide sequence ID" value="NZ_JBHSNM010000006.1"/>
</dbReference>
<feature type="transmembrane region" description="Helical" evidence="4">
    <location>
        <begin position="126"/>
        <end position="143"/>
    </location>
</feature>
<gene>
    <name evidence="6" type="ORF">ACFPN1_14445</name>
</gene>
<dbReference type="PANTHER" id="PTHR24421:SF59">
    <property type="entry name" value="OXYGEN SENSOR HISTIDINE KINASE NREB"/>
    <property type="match status" value="1"/>
</dbReference>
<feature type="domain" description="Signal transduction histidine kinase subgroup 3 dimerisation and phosphoacceptor" evidence="5">
    <location>
        <begin position="201"/>
        <end position="263"/>
    </location>
</feature>
<name>A0ABW0SR36_9GAMM</name>
<feature type="transmembrane region" description="Helical" evidence="4">
    <location>
        <begin position="55"/>
        <end position="73"/>
    </location>
</feature>
<reference evidence="7" key="1">
    <citation type="journal article" date="2019" name="Int. J. Syst. Evol. Microbiol.">
        <title>The Global Catalogue of Microorganisms (GCM) 10K type strain sequencing project: providing services to taxonomists for standard genome sequencing and annotation.</title>
        <authorList>
            <consortium name="The Broad Institute Genomics Platform"/>
            <consortium name="The Broad Institute Genome Sequencing Center for Infectious Disease"/>
            <person name="Wu L."/>
            <person name="Ma J."/>
        </authorList>
    </citation>
    <scope>NUCLEOTIDE SEQUENCE [LARGE SCALE GENOMIC DNA]</scope>
    <source>
        <strain evidence="7">KACC 11407</strain>
    </source>
</reference>
<evidence type="ECO:0000313" key="6">
    <source>
        <dbReference type="EMBL" id="MFC5571260.1"/>
    </source>
</evidence>
<protein>
    <submittedName>
        <fullName evidence="6">Sensor histidine kinase</fullName>
    </submittedName>
</protein>
<keyword evidence="7" id="KW-1185">Reference proteome</keyword>
<feature type="transmembrane region" description="Helical" evidence="4">
    <location>
        <begin position="30"/>
        <end position="49"/>
    </location>
</feature>
<dbReference type="GO" id="GO:0016301">
    <property type="term" value="F:kinase activity"/>
    <property type="evidence" value="ECO:0007669"/>
    <property type="project" value="UniProtKB-KW"/>
</dbReference>
<dbReference type="SUPFAM" id="SSF55874">
    <property type="entry name" value="ATPase domain of HSP90 chaperone/DNA topoisomerase II/histidine kinase"/>
    <property type="match status" value="1"/>
</dbReference>
<dbReference type="InterPro" id="IPR011712">
    <property type="entry name" value="Sig_transdc_His_kin_sub3_dim/P"/>
</dbReference>
<evidence type="ECO:0000256" key="3">
    <source>
        <dbReference type="ARBA" id="ARBA00023012"/>
    </source>
</evidence>
<dbReference type="Gene3D" id="1.20.5.1930">
    <property type="match status" value="1"/>
</dbReference>
<evidence type="ECO:0000256" key="1">
    <source>
        <dbReference type="ARBA" id="ARBA00022679"/>
    </source>
</evidence>
<keyword evidence="4" id="KW-1133">Transmembrane helix</keyword>
<dbReference type="Proteomes" id="UP001596036">
    <property type="component" value="Unassembled WGS sequence"/>
</dbReference>
<dbReference type="Pfam" id="PF07730">
    <property type="entry name" value="HisKA_3"/>
    <property type="match status" value="1"/>
</dbReference>
<evidence type="ECO:0000256" key="4">
    <source>
        <dbReference type="SAM" id="Phobius"/>
    </source>
</evidence>